<dbReference type="InterPro" id="IPR036979">
    <property type="entry name" value="CM_dom_sf"/>
</dbReference>
<organism evidence="4 5">
    <name type="scientific">Methanobrevibacter cuticularis</name>
    <dbReference type="NCBI Taxonomy" id="47311"/>
    <lineage>
        <taxon>Archaea</taxon>
        <taxon>Methanobacteriati</taxon>
        <taxon>Methanobacteriota</taxon>
        <taxon>Methanomada group</taxon>
        <taxon>Methanobacteria</taxon>
        <taxon>Methanobacteriales</taxon>
        <taxon>Methanobacteriaceae</taxon>
        <taxon>Methanobrevibacter</taxon>
    </lineage>
</organism>
<gene>
    <name evidence="4" type="ORF">MBCUT_02570</name>
</gene>
<dbReference type="OrthoDB" id="74728at2157"/>
<dbReference type="InterPro" id="IPR002701">
    <property type="entry name" value="CM_II_prokaryot"/>
</dbReference>
<evidence type="ECO:0000313" key="5">
    <source>
        <dbReference type="Proteomes" id="UP000077275"/>
    </source>
</evidence>
<accession>A0A166F796</accession>
<name>A0A166F796_9EURY</name>
<dbReference type="Proteomes" id="UP000077275">
    <property type="component" value="Unassembled WGS sequence"/>
</dbReference>
<evidence type="ECO:0000256" key="2">
    <source>
        <dbReference type="SAM" id="Coils"/>
    </source>
</evidence>
<dbReference type="GO" id="GO:0046417">
    <property type="term" value="P:chorismate metabolic process"/>
    <property type="evidence" value="ECO:0007669"/>
    <property type="project" value="InterPro"/>
</dbReference>
<reference evidence="4 5" key="1">
    <citation type="submission" date="2016-04" db="EMBL/GenBank/DDBJ databases">
        <title>Genome sequence of Methanobrevibacter cuticularis DSM 11139.</title>
        <authorList>
            <person name="Poehlein A."/>
            <person name="Seedorf H."/>
            <person name="Daniel R."/>
        </authorList>
    </citation>
    <scope>NUCLEOTIDE SEQUENCE [LARGE SCALE GENOMIC DNA]</scope>
    <source>
        <strain evidence="4 5">DSM 11139</strain>
    </source>
</reference>
<protein>
    <submittedName>
        <fullName evidence="4">Chorismate mutase</fullName>
    </submittedName>
</protein>
<dbReference type="GO" id="GO:0004106">
    <property type="term" value="F:chorismate mutase activity"/>
    <property type="evidence" value="ECO:0007669"/>
    <property type="project" value="InterPro"/>
</dbReference>
<feature type="domain" description="Chorismate mutase" evidence="3">
    <location>
        <begin position="10"/>
        <end position="101"/>
    </location>
</feature>
<keyword evidence="1" id="KW-0413">Isomerase</keyword>
<keyword evidence="5" id="KW-1185">Reference proteome</keyword>
<feature type="coiled-coil region" evidence="2">
    <location>
        <begin position="9"/>
        <end position="36"/>
    </location>
</feature>
<sequence>MELISFTNEKEAKKLLKKSRTRIDEIDNELIDLIHERTSLAGDIVSSKIFLGMDIFDEKREKIIHDKILKIAKEKNIDENILSRIMNTLRDLSKVEQNKYKEEILRRK</sequence>
<comment type="caution">
    <text evidence="4">The sequence shown here is derived from an EMBL/GenBank/DDBJ whole genome shotgun (WGS) entry which is preliminary data.</text>
</comment>
<dbReference type="NCBIfam" id="NF004925">
    <property type="entry name" value="PRK06285.1"/>
    <property type="match status" value="1"/>
</dbReference>
<dbReference type="EMBL" id="LWMW01000044">
    <property type="protein sequence ID" value="KZX17389.1"/>
    <property type="molecule type" value="Genomic_DNA"/>
</dbReference>
<dbReference type="Pfam" id="PF01817">
    <property type="entry name" value="CM_2"/>
    <property type="match status" value="1"/>
</dbReference>
<dbReference type="SUPFAM" id="SSF48600">
    <property type="entry name" value="Chorismate mutase II"/>
    <property type="match status" value="1"/>
</dbReference>
<dbReference type="PANTHER" id="PTHR38041">
    <property type="entry name" value="CHORISMATE MUTASE"/>
    <property type="match status" value="1"/>
</dbReference>
<dbReference type="InterPro" id="IPR051331">
    <property type="entry name" value="Chorismate_mutase-related"/>
</dbReference>
<dbReference type="SMART" id="SM00830">
    <property type="entry name" value="CM_2"/>
    <property type="match status" value="1"/>
</dbReference>
<dbReference type="InterPro" id="IPR036263">
    <property type="entry name" value="Chorismate_II_sf"/>
</dbReference>
<evidence type="ECO:0000259" key="3">
    <source>
        <dbReference type="PROSITE" id="PS51168"/>
    </source>
</evidence>
<dbReference type="PROSITE" id="PS51168">
    <property type="entry name" value="CHORISMATE_MUT_2"/>
    <property type="match status" value="1"/>
</dbReference>
<dbReference type="GO" id="GO:0009697">
    <property type="term" value="P:salicylic acid biosynthetic process"/>
    <property type="evidence" value="ECO:0007669"/>
    <property type="project" value="TreeGrafter"/>
</dbReference>
<dbReference type="AlphaFoldDB" id="A0A166F796"/>
<dbReference type="PANTHER" id="PTHR38041:SF1">
    <property type="entry name" value="CHORISMATE MUTASE"/>
    <property type="match status" value="1"/>
</dbReference>
<evidence type="ECO:0000256" key="1">
    <source>
        <dbReference type="ARBA" id="ARBA00023235"/>
    </source>
</evidence>
<dbReference type="Gene3D" id="1.20.59.10">
    <property type="entry name" value="Chorismate mutase"/>
    <property type="match status" value="1"/>
</dbReference>
<dbReference type="RefSeq" id="WP_067257810.1">
    <property type="nucleotide sequence ID" value="NZ_LWMW01000044.1"/>
</dbReference>
<proteinExistence type="predicted"/>
<keyword evidence="2" id="KW-0175">Coiled coil</keyword>
<dbReference type="STRING" id="47311.MBCUT_02570"/>
<evidence type="ECO:0000313" key="4">
    <source>
        <dbReference type="EMBL" id="KZX17389.1"/>
    </source>
</evidence>
<dbReference type="PATRIC" id="fig|47311.3.peg.281"/>